<proteinExistence type="predicted"/>
<comment type="caution">
    <text evidence="1">The sequence shown here is derived from an EMBL/GenBank/DDBJ whole genome shotgun (WGS) entry which is preliminary data.</text>
</comment>
<reference evidence="1" key="1">
    <citation type="submission" date="2022-08" db="EMBL/GenBank/DDBJ databases">
        <title>Genome Sequence of Pycnoporus sanguineus.</title>
        <authorList>
            <person name="Buettner E."/>
        </authorList>
    </citation>
    <scope>NUCLEOTIDE SEQUENCE</scope>
    <source>
        <strain evidence="1">CG-C14</strain>
    </source>
</reference>
<name>A0ACC1P7N4_9APHY</name>
<dbReference type="EMBL" id="JANSHE010003129">
    <property type="protein sequence ID" value="KAJ2987548.1"/>
    <property type="molecule type" value="Genomic_DNA"/>
</dbReference>
<gene>
    <name evidence="1" type="ORF">NUW54_g9395</name>
</gene>
<sequence>MPRKPADSATEKAGSGESIGSSKPIELSMFFRSTDSAHFLGITTSSLIRLGLLLALDSASAAFGLSGLAASYVLVTSSKISGLTHRNRSCVLSSTTRLAVMSEDKRKSTDSADIEKDAVSVGGTSSYAQKDWHYSYKWSRKLLDWGVETRGITPVSVKERVDTQYFKIFFLWLSFNFNILSFSAGTLGPVVFGLGLRDSCLVILFFNLLCSALPAYLTTWGPKLGLRQMCQARYSFGYYGVIIPSIFNLCGMTGFCILNCILGGQTLSSISDGRLSWSVGIVVITLVSLFVSFCGYRVLNWYERLAWIPVLVVYLVALGVGGKHLSNPPPAEPATAAAILSFAGTIAGFVITYSPLSSDFTIYFNPSVPSWKIFTYSYLGFNLPIILIQCLGAAVAVSAPLVPAWEEGYADGNVGGLIEAMLRPTGVSASKSSSLRSL</sequence>
<protein>
    <submittedName>
        <fullName evidence="1">Uncharacterized protein</fullName>
    </submittedName>
</protein>
<evidence type="ECO:0000313" key="2">
    <source>
        <dbReference type="Proteomes" id="UP001144978"/>
    </source>
</evidence>
<accession>A0ACC1P7N4</accession>
<organism evidence="1 2">
    <name type="scientific">Trametes sanguinea</name>
    <dbReference type="NCBI Taxonomy" id="158606"/>
    <lineage>
        <taxon>Eukaryota</taxon>
        <taxon>Fungi</taxon>
        <taxon>Dikarya</taxon>
        <taxon>Basidiomycota</taxon>
        <taxon>Agaricomycotina</taxon>
        <taxon>Agaricomycetes</taxon>
        <taxon>Polyporales</taxon>
        <taxon>Polyporaceae</taxon>
        <taxon>Trametes</taxon>
    </lineage>
</organism>
<dbReference type="Proteomes" id="UP001144978">
    <property type="component" value="Unassembled WGS sequence"/>
</dbReference>
<keyword evidence="2" id="KW-1185">Reference proteome</keyword>
<evidence type="ECO:0000313" key="1">
    <source>
        <dbReference type="EMBL" id="KAJ2987548.1"/>
    </source>
</evidence>